<dbReference type="GO" id="GO:0046294">
    <property type="term" value="P:formaldehyde catabolic process"/>
    <property type="evidence" value="ECO:0007669"/>
    <property type="project" value="TreeGrafter"/>
</dbReference>
<dbReference type="GO" id="GO:0005829">
    <property type="term" value="C:cytosol"/>
    <property type="evidence" value="ECO:0007669"/>
    <property type="project" value="TreeGrafter"/>
</dbReference>
<name>A0A1R1XA91_9FUNG</name>
<evidence type="ECO:0000256" key="3">
    <source>
        <dbReference type="ARBA" id="ARBA00023027"/>
    </source>
</evidence>
<keyword evidence="5" id="KW-1185">Reference proteome</keyword>
<dbReference type="Proteomes" id="UP000187283">
    <property type="component" value="Unassembled WGS sequence"/>
</dbReference>
<evidence type="ECO:0000256" key="1">
    <source>
        <dbReference type="ARBA" id="ARBA00022723"/>
    </source>
</evidence>
<dbReference type="OrthoDB" id="10435056at2759"/>
<dbReference type="GO" id="GO:0008270">
    <property type="term" value="F:zinc ion binding"/>
    <property type="evidence" value="ECO:0007669"/>
    <property type="project" value="TreeGrafter"/>
</dbReference>
<dbReference type="Gene3D" id="3.90.180.10">
    <property type="entry name" value="Medium-chain alcohol dehydrogenases, catalytic domain"/>
    <property type="match status" value="1"/>
</dbReference>
<accession>A0A1R1XA91</accession>
<dbReference type="STRING" id="133412.A0A1R1XA91"/>
<evidence type="ECO:0000313" key="4">
    <source>
        <dbReference type="EMBL" id="OMJ11553.1"/>
    </source>
</evidence>
<dbReference type="Gene3D" id="3.40.50.720">
    <property type="entry name" value="NAD(P)-binding Rossmann-like Domain"/>
    <property type="match status" value="1"/>
</dbReference>
<dbReference type="EMBL" id="LSSN01004416">
    <property type="protein sequence ID" value="OMJ11553.1"/>
    <property type="molecule type" value="Genomic_DNA"/>
</dbReference>
<dbReference type="PANTHER" id="PTHR43880:SF12">
    <property type="entry name" value="ALCOHOL DEHYDROGENASE CLASS-3"/>
    <property type="match status" value="1"/>
</dbReference>
<reference evidence="4 5" key="1">
    <citation type="submission" date="2017-01" db="EMBL/GenBank/DDBJ databases">
        <authorList>
            <person name="Mah S.A."/>
            <person name="Swanson W.J."/>
            <person name="Moy G.W."/>
            <person name="Vacquier V.D."/>
        </authorList>
    </citation>
    <scope>NUCLEOTIDE SEQUENCE [LARGE SCALE GENOMIC DNA]</scope>
    <source>
        <strain evidence="4 5">GSMNP</strain>
    </source>
</reference>
<evidence type="ECO:0000313" key="5">
    <source>
        <dbReference type="Proteomes" id="UP000187283"/>
    </source>
</evidence>
<organism evidence="4 5">
    <name type="scientific">Smittium culicis</name>
    <dbReference type="NCBI Taxonomy" id="133412"/>
    <lineage>
        <taxon>Eukaryota</taxon>
        <taxon>Fungi</taxon>
        <taxon>Fungi incertae sedis</taxon>
        <taxon>Zoopagomycota</taxon>
        <taxon>Kickxellomycotina</taxon>
        <taxon>Harpellomycetes</taxon>
        <taxon>Harpellales</taxon>
        <taxon>Legeriomycetaceae</taxon>
        <taxon>Smittium</taxon>
    </lineage>
</organism>
<dbReference type="PANTHER" id="PTHR43880">
    <property type="entry name" value="ALCOHOL DEHYDROGENASE"/>
    <property type="match status" value="1"/>
</dbReference>
<keyword evidence="3" id="KW-0520">NAD</keyword>
<dbReference type="SUPFAM" id="SSF50129">
    <property type="entry name" value="GroES-like"/>
    <property type="match status" value="1"/>
</dbReference>
<keyword evidence="2" id="KW-0862">Zinc</keyword>
<keyword evidence="1" id="KW-0479">Metal-binding</keyword>
<evidence type="ECO:0000256" key="2">
    <source>
        <dbReference type="ARBA" id="ARBA00022833"/>
    </source>
</evidence>
<gene>
    <name evidence="4" type="ORF">AYI70_g9642</name>
</gene>
<dbReference type="InterPro" id="IPR011032">
    <property type="entry name" value="GroES-like_sf"/>
</dbReference>
<dbReference type="GO" id="GO:0051903">
    <property type="term" value="F:S-(hydroxymethyl)glutathione dehydrogenase [NAD(P)+] activity"/>
    <property type="evidence" value="ECO:0007669"/>
    <property type="project" value="TreeGrafter"/>
</dbReference>
<dbReference type="AlphaFoldDB" id="A0A1R1XA91"/>
<comment type="caution">
    <text evidence="4">The sequence shown here is derived from an EMBL/GenBank/DDBJ whole genome shotgun (WGS) entry which is preliminary data.</text>
</comment>
<feature type="non-terminal residue" evidence="4">
    <location>
        <position position="1"/>
    </location>
</feature>
<sequence>QSIIISVANAGQEISTRPFQLVTGRVWKGTAFGGVKSRSEIPEFVDMYLNGTLKIDEFITHNMKLSEINEAFDLQHKASAQSHQSLSPYQMAGYHYHSRRELACSFRRRLRIAQSTTTTTSTIARSQIYILAKPFLLAMVEPRQERMRKQLANRRPQLRVPVQARRYHLNKNTRNYKSLITTTTTTNAAAAIVRARFPAKHAVVAADKLVRRIVHVVWRVRVGLRAHQLHHPRAVPRVLDLVALVGYRHKPLKHRQLRKRRAPVTQLVQDYTERPHVARRPELHQLPPIPRIRVLQRLRRHVIHRPYLLVAVYIRRIVADRFRYPEIYQLQVPLN</sequence>
<protein>
    <submittedName>
        <fullName evidence="4">Alcohol dehydrogenase class-3</fullName>
    </submittedName>
</protein>
<proteinExistence type="predicted"/>